<evidence type="ECO:0000313" key="3">
    <source>
        <dbReference type="Proteomes" id="UP000092578"/>
    </source>
</evidence>
<feature type="compositionally biased region" description="Basic and acidic residues" evidence="1">
    <location>
        <begin position="21"/>
        <end position="42"/>
    </location>
</feature>
<evidence type="ECO:0000313" key="2">
    <source>
        <dbReference type="EMBL" id="OCA85099.1"/>
    </source>
</evidence>
<proteinExistence type="predicted"/>
<evidence type="ECO:0000256" key="1">
    <source>
        <dbReference type="SAM" id="MobiDB-lite"/>
    </source>
</evidence>
<gene>
    <name evidence="2" type="ORF">A8F95_10440</name>
</gene>
<accession>A0A1B9AML7</accession>
<feature type="compositionally biased region" description="Polar residues" evidence="1">
    <location>
        <begin position="43"/>
        <end position="54"/>
    </location>
</feature>
<dbReference type="Proteomes" id="UP000092578">
    <property type="component" value="Unassembled WGS sequence"/>
</dbReference>
<feature type="region of interest" description="Disordered" evidence="1">
    <location>
        <begin position="20"/>
        <end position="54"/>
    </location>
</feature>
<organism evidence="2 3">
    <name type="scientific">Pseudobacillus wudalianchiensis</name>
    <dbReference type="NCBI Taxonomy" id="1743143"/>
    <lineage>
        <taxon>Bacteria</taxon>
        <taxon>Bacillati</taxon>
        <taxon>Bacillota</taxon>
        <taxon>Bacilli</taxon>
        <taxon>Bacillales</taxon>
        <taxon>Bacillaceae</taxon>
        <taxon>Pseudobacillus</taxon>
    </lineage>
</organism>
<reference evidence="3" key="1">
    <citation type="submission" date="2016-05" db="EMBL/GenBank/DDBJ databases">
        <authorList>
            <person name="Liu B."/>
            <person name="Wang J."/>
            <person name="Zhu Y."/>
            <person name="Liu G."/>
            <person name="Chen Q."/>
            <person name="Chen Z."/>
            <person name="Lan J."/>
            <person name="Che J."/>
            <person name="Ge C."/>
            <person name="Shi H."/>
            <person name="Pan Z."/>
            <person name="Liu X."/>
        </authorList>
    </citation>
    <scope>NUCLEOTIDE SEQUENCE [LARGE SCALE GENOMIC DNA]</scope>
    <source>
        <strain evidence="3">FJAT-27215</strain>
    </source>
</reference>
<dbReference type="RefSeq" id="WP_077247380.1">
    <property type="nucleotide sequence ID" value="NZ_MAYT01000027.1"/>
</dbReference>
<name>A0A1B9AML7_9BACI</name>
<protein>
    <submittedName>
        <fullName evidence="2">Uncharacterized protein</fullName>
    </submittedName>
</protein>
<dbReference type="AlphaFoldDB" id="A0A1B9AML7"/>
<dbReference type="EMBL" id="MAYT01000027">
    <property type="protein sequence ID" value="OCA85099.1"/>
    <property type="molecule type" value="Genomic_DNA"/>
</dbReference>
<keyword evidence="3" id="KW-1185">Reference proteome</keyword>
<comment type="caution">
    <text evidence="2">The sequence shown here is derived from an EMBL/GenBank/DDBJ whole genome shotgun (WGS) entry which is preliminary data.</text>
</comment>
<sequence length="126" mass="14686">MKKMMMSFCIATFMLPACSNEGEKRNSGAIKEKEQPVQRKETAQQGKESQVQEEWTSLPEYEEIMKHIHDQEYLFETVTDNENKRILLLKNKNGEKQYKTVFIKQDNRLKVIKINGGGQVFNGRIS</sequence>